<proteinExistence type="predicted"/>
<dbReference type="PRINTS" id="PR00455">
    <property type="entry name" value="HTHTETR"/>
</dbReference>
<gene>
    <name evidence="6" type="ORF">RWH45_14045</name>
</gene>
<keyword evidence="3" id="KW-0804">Transcription</keyword>
<evidence type="ECO:0000313" key="7">
    <source>
        <dbReference type="Proteomes" id="UP001263371"/>
    </source>
</evidence>
<evidence type="ECO:0000256" key="3">
    <source>
        <dbReference type="ARBA" id="ARBA00023163"/>
    </source>
</evidence>
<organism evidence="6 7">
    <name type="scientific">Microbacterium galbum</name>
    <dbReference type="NCBI Taxonomy" id="3075994"/>
    <lineage>
        <taxon>Bacteria</taxon>
        <taxon>Bacillati</taxon>
        <taxon>Actinomycetota</taxon>
        <taxon>Actinomycetes</taxon>
        <taxon>Micrococcales</taxon>
        <taxon>Microbacteriaceae</taxon>
        <taxon>Microbacterium</taxon>
    </lineage>
</organism>
<dbReference type="Proteomes" id="UP001263371">
    <property type="component" value="Unassembled WGS sequence"/>
</dbReference>
<evidence type="ECO:0000313" key="6">
    <source>
        <dbReference type="EMBL" id="MDU0368338.1"/>
    </source>
</evidence>
<dbReference type="PANTHER" id="PTHR30055">
    <property type="entry name" value="HTH-TYPE TRANSCRIPTIONAL REGULATOR RUTR"/>
    <property type="match status" value="1"/>
</dbReference>
<dbReference type="PANTHER" id="PTHR30055:SF238">
    <property type="entry name" value="MYCOFACTOCIN BIOSYNTHESIS TRANSCRIPTIONAL REGULATOR MFTR-RELATED"/>
    <property type="match status" value="1"/>
</dbReference>
<dbReference type="Pfam" id="PF00440">
    <property type="entry name" value="TetR_N"/>
    <property type="match status" value="1"/>
</dbReference>
<dbReference type="PROSITE" id="PS50977">
    <property type="entry name" value="HTH_TETR_2"/>
    <property type="match status" value="1"/>
</dbReference>
<dbReference type="InterPro" id="IPR050109">
    <property type="entry name" value="HTH-type_TetR-like_transc_reg"/>
</dbReference>
<dbReference type="InterPro" id="IPR001647">
    <property type="entry name" value="HTH_TetR"/>
</dbReference>
<evidence type="ECO:0000256" key="4">
    <source>
        <dbReference type="PROSITE-ProRule" id="PRU00335"/>
    </source>
</evidence>
<comment type="caution">
    <text evidence="6">The sequence shown here is derived from an EMBL/GenBank/DDBJ whole genome shotgun (WGS) entry which is preliminary data.</text>
</comment>
<evidence type="ECO:0000259" key="5">
    <source>
        <dbReference type="PROSITE" id="PS50977"/>
    </source>
</evidence>
<feature type="domain" description="HTH tetR-type" evidence="5">
    <location>
        <begin position="12"/>
        <end position="72"/>
    </location>
</feature>
<reference evidence="6 7" key="1">
    <citation type="submission" date="2023-09" db="EMBL/GenBank/DDBJ databases">
        <title>Microbacterium fusihabitans sp. nov., Microbacterium phycihabitans sp. nov., and Microbacterium cervinum sp. nov., isolated from dried seaweeds of beach.</title>
        <authorList>
            <person name="Lee S.D."/>
        </authorList>
    </citation>
    <scope>NUCLEOTIDE SEQUENCE [LARGE SCALE GENOMIC DNA]</scope>
    <source>
        <strain evidence="6 7">KSW4-17</strain>
    </source>
</reference>
<accession>A0ABU3TAF8</accession>
<keyword evidence="2 4" id="KW-0238">DNA-binding</keyword>
<name>A0ABU3TAF8_9MICO</name>
<evidence type="ECO:0000256" key="2">
    <source>
        <dbReference type="ARBA" id="ARBA00023125"/>
    </source>
</evidence>
<dbReference type="Gene3D" id="1.10.357.10">
    <property type="entry name" value="Tetracycline Repressor, domain 2"/>
    <property type="match status" value="1"/>
</dbReference>
<protein>
    <submittedName>
        <fullName evidence="6">Helix-turn-helix domain-containing protein</fullName>
    </submittedName>
</protein>
<evidence type="ECO:0000256" key="1">
    <source>
        <dbReference type="ARBA" id="ARBA00023015"/>
    </source>
</evidence>
<dbReference type="RefSeq" id="WP_315995512.1">
    <property type="nucleotide sequence ID" value="NZ_JAWDIS010000003.1"/>
</dbReference>
<keyword evidence="1" id="KW-0805">Transcription regulation</keyword>
<sequence>MTPEPRSGRPRASSREVLSEAACELFLEQGYDATSVSDITRRAGVSRSSFFNYFSAKSDVLWSGFDERVDAAVADLRDGGAPLEVLAAIGDGLAPDALALAIVNADAMGIAAELDRDRAIRQFRLQREAAARLVREGAAPLAAQVRAGALSAAVLAAVWAWADHTAGRSLTDAMSEALAAA</sequence>
<dbReference type="SUPFAM" id="SSF46689">
    <property type="entry name" value="Homeodomain-like"/>
    <property type="match status" value="1"/>
</dbReference>
<dbReference type="InterPro" id="IPR009057">
    <property type="entry name" value="Homeodomain-like_sf"/>
</dbReference>
<keyword evidence="7" id="KW-1185">Reference proteome</keyword>
<feature type="DNA-binding region" description="H-T-H motif" evidence="4">
    <location>
        <begin position="35"/>
        <end position="54"/>
    </location>
</feature>
<dbReference type="EMBL" id="JAWDIS010000003">
    <property type="protein sequence ID" value="MDU0368338.1"/>
    <property type="molecule type" value="Genomic_DNA"/>
</dbReference>